<sequence length="290" mass="32287">MDWSGMMKEDMLWLDKSYASNAKAILQISKLRWVVVVSEFICGIILYSFAQEKYGQTAAIPVLMYLVLVALICLVGQSITMARVSQAIQLLSFSLTTGAIGGLVISVELATGSLFKQMPYCVFIGSLFIWLVIAAVVFAILYRKMLRGDFKKQMSAAKTKRIVRQSKTYSGILVMLIGGSSLFLHMAEKSQVGQAILWVMGTISSIFIAGMSGGLILLVLAKAKFPSFNIKIPSRRELREARRENAAANTEFKQRKQNGVFFQVNDVSPSESHDSLQIPRQHVSEWLKNE</sequence>
<feature type="transmembrane region" description="Helical" evidence="1">
    <location>
        <begin position="196"/>
        <end position="221"/>
    </location>
</feature>
<gene>
    <name evidence="2" type="ORF">FD09_GL001157</name>
</gene>
<proteinExistence type="predicted"/>
<protein>
    <submittedName>
        <fullName evidence="2">Uncharacterized protein</fullName>
    </submittedName>
</protein>
<dbReference type="EMBL" id="AZEC01000019">
    <property type="protein sequence ID" value="KRL08784.1"/>
    <property type="molecule type" value="Genomic_DNA"/>
</dbReference>
<dbReference type="Proteomes" id="UP000051330">
    <property type="component" value="Unassembled WGS sequence"/>
</dbReference>
<keyword evidence="3" id="KW-1185">Reference proteome</keyword>
<keyword evidence="1" id="KW-1133">Transmembrane helix</keyword>
<comment type="caution">
    <text evidence="2">The sequence shown here is derived from an EMBL/GenBank/DDBJ whole genome shotgun (WGS) entry which is preliminary data.</text>
</comment>
<accession>A0A0R1MLL2</accession>
<dbReference type="AlphaFoldDB" id="A0A0R1MLL2"/>
<dbReference type="STRING" id="1423792.FD09_GL001157"/>
<feature type="transmembrane region" description="Helical" evidence="1">
    <location>
        <begin position="117"/>
        <end position="142"/>
    </location>
</feature>
<evidence type="ECO:0000256" key="1">
    <source>
        <dbReference type="SAM" id="Phobius"/>
    </source>
</evidence>
<feature type="transmembrane region" description="Helical" evidence="1">
    <location>
        <begin position="87"/>
        <end position="105"/>
    </location>
</feature>
<evidence type="ECO:0000313" key="2">
    <source>
        <dbReference type="EMBL" id="KRL08784.1"/>
    </source>
</evidence>
<feature type="transmembrane region" description="Helical" evidence="1">
    <location>
        <begin position="56"/>
        <end position="75"/>
    </location>
</feature>
<dbReference type="PATRIC" id="fig|1423792.3.peg.1178"/>
<evidence type="ECO:0000313" key="3">
    <source>
        <dbReference type="Proteomes" id="UP000051330"/>
    </source>
</evidence>
<feature type="transmembrane region" description="Helical" evidence="1">
    <location>
        <begin position="168"/>
        <end position="184"/>
    </location>
</feature>
<organism evidence="2 3">
    <name type="scientific">Schleiferilactobacillus perolens DSM 12744</name>
    <dbReference type="NCBI Taxonomy" id="1423792"/>
    <lineage>
        <taxon>Bacteria</taxon>
        <taxon>Bacillati</taxon>
        <taxon>Bacillota</taxon>
        <taxon>Bacilli</taxon>
        <taxon>Lactobacillales</taxon>
        <taxon>Lactobacillaceae</taxon>
        <taxon>Schleiferilactobacillus</taxon>
    </lineage>
</organism>
<feature type="transmembrane region" description="Helical" evidence="1">
    <location>
        <begin position="31"/>
        <end position="50"/>
    </location>
</feature>
<name>A0A0R1MLL2_9LACO</name>
<keyword evidence="1" id="KW-0472">Membrane</keyword>
<reference evidence="2 3" key="1">
    <citation type="journal article" date="2015" name="Genome Announc.">
        <title>Expanding the biotechnology potential of lactobacilli through comparative genomics of 213 strains and associated genera.</title>
        <authorList>
            <person name="Sun Z."/>
            <person name="Harris H.M."/>
            <person name="McCann A."/>
            <person name="Guo C."/>
            <person name="Argimon S."/>
            <person name="Zhang W."/>
            <person name="Yang X."/>
            <person name="Jeffery I.B."/>
            <person name="Cooney J.C."/>
            <person name="Kagawa T.F."/>
            <person name="Liu W."/>
            <person name="Song Y."/>
            <person name="Salvetti E."/>
            <person name="Wrobel A."/>
            <person name="Rasinkangas P."/>
            <person name="Parkhill J."/>
            <person name="Rea M.C."/>
            <person name="O'Sullivan O."/>
            <person name="Ritari J."/>
            <person name="Douillard F.P."/>
            <person name="Paul Ross R."/>
            <person name="Yang R."/>
            <person name="Briner A.E."/>
            <person name="Felis G.E."/>
            <person name="de Vos W.M."/>
            <person name="Barrangou R."/>
            <person name="Klaenhammer T.R."/>
            <person name="Caufield P.W."/>
            <person name="Cui Y."/>
            <person name="Zhang H."/>
            <person name="O'Toole P.W."/>
        </authorList>
    </citation>
    <scope>NUCLEOTIDE SEQUENCE [LARGE SCALE GENOMIC DNA]</scope>
    <source>
        <strain evidence="2 3">DSM 12744</strain>
    </source>
</reference>
<keyword evidence="1" id="KW-0812">Transmembrane</keyword>